<comment type="similarity">
    <text evidence="1">Belongs to the AHA1 family.</text>
</comment>
<accession>A0ABU9YRG7</accession>
<proteinExistence type="inferred from homology"/>
<sequence>MRAPARRICDTPDACRAISPEVIFVTVSDKIIRLKTDLPVVPARVWDMLTGARHIEAWWGRHVALTPRAGGGVLIRADGSDRGRDIRGRVLRWSPPSALELALSDEAWASQTRVNIRLESTGDGTRLLLDHTGWDGHDDTARHQIMAAWDRDWTSRLARLRAYITRTSDGGTAPAPHAVAS</sequence>
<evidence type="ECO:0000313" key="3">
    <source>
        <dbReference type="EMBL" id="MEN2991399.1"/>
    </source>
</evidence>
<gene>
    <name evidence="3" type="ORF">WG926_24010</name>
</gene>
<protein>
    <submittedName>
        <fullName evidence="3">SRPBCC domain-containing protein</fullName>
    </submittedName>
</protein>
<evidence type="ECO:0000256" key="1">
    <source>
        <dbReference type="ARBA" id="ARBA00006817"/>
    </source>
</evidence>
<evidence type="ECO:0000259" key="2">
    <source>
        <dbReference type="Pfam" id="PF08327"/>
    </source>
</evidence>
<dbReference type="Proteomes" id="UP001413721">
    <property type="component" value="Unassembled WGS sequence"/>
</dbReference>
<dbReference type="SUPFAM" id="SSF55961">
    <property type="entry name" value="Bet v1-like"/>
    <property type="match status" value="1"/>
</dbReference>
<evidence type="ECO:0000313" key="4">
    <source>
        <dbReference type="Proteomes" id="UP001413721"/>
    </source>
</evidence>
<dbReference type="EMBL" id="JBBKTW010000011">
    <property type="protein sequence ID" value="MEN2991399.1"/>
    <property type="molecule type" value="Genomic_DNA"/>
</dbReference>
<dbReference type="Pfam" id="PF08327">
    <property type="entry name" value="AHSA1"/>
    <property type="match status" value="1"/>
</dbReference>
<dbReference type="InterPro" id="IPR013538">
    <property type="entry name" value="ASHA1/2-like_C"/>
</dbReference>
<name>A0ABU9YRG7_9PROT</name>
<reference evidence="3 4" key="1">
    <citation type="submission" date="2024-03" db="EMBL/GenBank/DDBJ databases">
        <title>High-quality draft genome sequencing of Tistrella sp. BH-R2-4.</title>
        <authorList>
            <person name="Dong C."/>
        </authorList>
    </citation>
    <scope>NUCLEOTIDE SEQUENCE [LARGE SCALE GENOMIC DNA]</scope>
    <source>
        <strain evidence="3 4">BH-R2-4</strain>
    </source>
</reference>
<feature type="domain" description="Activator of Hsp90 ATPase homologue 1/2-like C-terminal" evidence="2">
    <location>
        <begin position="41"/>
        <end position="163"/>
    </location>
</feature>
<dbReference type="CDD" id="cd07814">
    <property type="entry name" value="SRPBCC_CalC_Aha1-like"/>
    <property type="match status" value="1"/>
</dbReference>
<dbReference type="Gene3D" id="3.30.530.20">
    <property type="match status" value="1"/>
</dbReference>
<dbReference type="InterPro" id="IPR023393">
    <property type="entry name" value="START-like_dom_sf"/>
</dbReference>
<comment type="caution">
    <text evidence="3">The sequence shown here is derived from an EMBL/GenBank/DDBJ whole genome shotgun (WGS) entry which is preliminary data.</text>
</comment>
<organism evidence="3 4">
    <name type="scientific">Tistrella arctica</name>
    <dbReference type="NCBI Taxonomy" id="3133430"/>
    <lineage>
        <taxon>Bacteria</taxon>
        <taxon>Pseudomonadati</taxon>
        <taxon>Pseudomonadota</taxon>
        <taxon>Alphaproteobacteria</taxon>
        <taxon>Geminicoccales</taxon>
        <taxon>Geminicoccaceae</taxon>
        <taxon>Tistrella</taxon>
    </lineage>
</organism>
<dbReference type="RefSeq" id="WP_345938539.1">
    <property type="nucleotide sequence ID" value="NZ_JBBKTW010000011.1"/>
</dbReference>
<keyword evidence="4" id="KW-1185">Reference proteome</keyword>